<keyword evidence="3" id="KW-1185">Reference proteome</keyword>
<evidence type="ECO:0000313" key="3">
    <source>
        <dbReference type="Proteomes" id="UP000187203"/>
    </source>
</evidence>
<sequence length="286" mass="33032">MEDELPFDLMEGILCRLPALAMACFAYPLAIEILLCCGTCLPRSTRFYLRFLRNSVQNWFAFGYDPCNDDYKLVRFYHWESRAISYSLKLNSWGSKHGSCNIFRDCVLGNIEGVYVDGALNWRGRDKKEGDIIISLDFNTVKARTLRLPYYEPNDGFGVTSLNILEGNLCVGFTRYWRRHKGRNWNNTEIWVMKEYGNEESWTKLFSMRGAEMCPPPYKPLTYIHGDQVLLLSTGADDANLIYYNLKKKKFSFGVCIPERVYVLECALICHESHVPINQDSAVKSI</sequence>
<dbReference type="InterPro" id="IPR052361">
    <property type="entry name" value="F-box_domain"/>
</dbReference>
<organism evidence="2 3">
    <name type="scientific">Corchorus olitorius</name>
    <dbReference type="NCBI Taxonomy" id="93759"/>
    <lineage>
        <taxon>Eukaryota</taxon>
        <taxon>Viridiplantae</taxon>
        <taxon>Streptophyta</taxon>
        <taxon>Embryophyta</taxon>
        <taxon>Tracheophyta</taxon>
        <taxon>Spermatophyta</taxon>
        <taxon>Magnoliopsida</taxon>
        <taxon>eudicotyledons</taxon>
        <taxon>Gunneridae</taxon>
        <taxon>Pentapetalae</taxon>
        <taxon>rosids</taxon>
        <taxon>malvids</taxon>
        <taxon>Malvales</taxon>
        <taxon>Malvaceae</taxon>
        <taxon>Grewioideae</taxon>
        <taxon>Apeibeae</taxon>
        <taxon>Corchorus</taxon>
    </lineage>
</organism>
<dbReference type="EMBL" id="AWUE01020866">
    <property type="protein sequence ID" value="OMO64936.1"/>
    <property type="molecule type" value="Genomic_DNA"/>
</dbReference>
<feature type="domain" description="F-box associated beta-propeller type 1" evidence="1">
    <location>
        <begin position="45"/>
        <end position="240"/>
    </location>
</feature>
<dbReference type="NCBIfam" id="TIGR01640">
    <property type="entry name" value="F_box_assoc_1"/>
    <property type="match status" value="1"/>
</dbReference>
<dbReference type="PANTHER" id="PTHR31790:SF526">
    <property type="entry name" value="OS12G0618150 PROTEIN"/>
    <property type="match status" value="1"/>
</dbReference>
<evidence type="ECO:0000313" key="2">
    <source>
        <dbReference type="EMBL" id="OMO64936.1"/>
    </source>
</evidence>
<dbReference type="Pfam" id="PF07734">
    <property type="entry name" value="FBA_1"/>
    <property type="match status" value="1"/>
</dbReference>
<accession>A0A1R3H3X5</accession>
<comment type="caution">
    <text evidence="2">The sequence shown here is derived from an EMBL/GenBank/DDBJ whole genome shotgun (WGS) entry which is preliminary data.</text>
</comment>
<protein>
    <recommendedName>
        <fullName evidence="1">F-box associated beta-propeller type 1 domain-containing protein</fullName>
    </recommendedName>
</protein>
<dbReference type="Proteomes" id="UP000187203">
    <property type="component" value="Unassembled WGS sequence"/>
</dbReference>
<evidence type="ECO:0000259" key="1">
    <source>
        <dbReference type="Pfam" id="PF07734"/>
    </source>
</evidence>
<reference evidence="3" key="1">
    <citation type="submission" date="2013-09" db="EMBL/GenBank/DDBJ databases">
        <title>Corchorus olitorius genome sequencing.</title>
        <authorList>
            <person name="Alam M."/>
            <person name="Haque M.S."/>
            <person name="Islam M.S."/>
            <person name="Emdad E.M."/>
            <person name="Islam M.M."/>
            <person name="Ahmed B."/>
            <person name="Halim A."/>
            <person name="Hossen Q.M.M."/>
            <person name="Hossain M.Z."/>
            <person name="Ahmed R."/>
            <person name="Khan M.M."/>
            <person name="Islam R."/>
            <person name="Rashid M.M."/>
            <person name="Khan S.A."/>
            <person name="Rahman M.S."/>
            <person name="Alam M."/>
            <person name="Yahiya A.S."/>
            <person name="Khan M.S."/>
            <person name="Azam M.S."/>
            <person name="Haque T."/>
            <person name="Lashkar M.Z.H."/>
            <person name="Akhand A.I."/>
            <person name="Morshed G."/>
            <person name="Roy S."/>
            <person name="Uddin K.S."/>
            <person name="Rabeya T."/>
            <person name="Hossain A.S."/>
            <person name="Chowdhury A."/>
            <person name="Snigdha A.R."/>
            <person name="Mortoza M.S."/>
            <person name="Matin S.A."/>
            <person name="Hoque S.M.E."/>
            <person name="Islam M.K."/>
            <person name="Roy D.K."/>
            <person name="Haider R."/>
            <person name="Moosa M.M."/>
            <person name="Elias S.M."/>
            <person name="Hasan A.M."/>
            <person name="Jahan S."/>
            <person name="Shafiuddin M."/>
            <person name="Mahmood N."/>
            <person name="Shommy N.S."/>
        </authorList>
    </citation>
    <scope>NUCLEOTIDE SEQUENCE [LARGE SCALE GENOMIC DNA]</scope>
    <source>
        <strain evidence="3">cv. O-4</strain>
    </source>
</reference>
<dbReference type="OrthoDB" id="591557at2759"/>
<dbReference type="InterPro" id="IPR017451">
    <property type="entry name" value="F-box-assoc_interact_dom"/>
</dbReference>
<dbReference type="InterPro" id="IPR006527">
    <property type="entry name" value="F-box-assoc_dom_typ1"/>
</dbReference>
<name>A0A1R3H3X5_9ROSI</name>
<proteinExistence type="predicted"/>
<dbReference type="AlphaFoldDB" id="A0A1R3H3X5"/>
<dbReference type="PANTHER" id="PTHR31790">
    <property type="entry name" value="OS02G0783600 PROTEIN"/>
    <property type="match status" value="1"/>
</dbReference>
<gene>
    <name evidence="2" type="ORF">COLO4_31681</name>
</gene>